<proteinExistence type="predicted"/>
<feature type="region of interest" description="Disordered" evidence="1">
    <location>
        <begin position="1"/>
        <end position="72"/>
    </location>
</feature>
<organism evidence="2">
    <name type="scientific">uncultured Thermomicrobiales bacterium</name>
    <dbReference type="NCBI Taxonomy" id="1645740"/>
    <lineage>
        <taxon>Bacteria</taxon>
        <taxon>Pseudomonadati</taxon>
        <taxon>Thermomicrobiota</taxon>
        <taxon>Thermomicrobia</taxon>
        <taxon>Thermomicrobiales</taxon>
        <taxon>environmental samples</taxon>
    </lineage>
</organism>
<feature type="compositionally biased region" description="Basic and acidic residues" evidence="1">
    <location>
        <begin position="56"/>
        <end position="72"/>
    </location>
</feature>
<evidence type="ECO:0000313" key="2">
    <source>
        <dbReference type="EMBL" id="CAA9555530.1"/>
    </source>
</evidence>
<evidence type="ECO:0000256" key="1">
    <source>
        <dbReference type="SAM" id="MobiDB-lite"/>
    </source>
</evidence>
<feature type="non-terminal residue" evidence="2">
    <location>
        <position position="1"/>
    </location>
</feature>
<name>A0A6J4UR97_9BACT</name>
<dbReference type="EMBL" id="CADCWG010000146">
    <property type="protein sequence ID" value="CAA9555530.1"/>
    <property type="molecule type" value="Genomic_DNA"/>
</dbReference>
<reference evidence="2" key="1">
    <citation type="submission" date="2020-02" db="EMBL/GenBank/DDBJ databases">
        <authorList>
            <person name="Meier V. D."/>
        </authorList>
    </citation>
    <scope>NUCLEOTIDE SEQUENCE</scope>
    <source>
        <strain evidence="2">AVDCRST_MAG49</strain>
    </source>
</reference>
<feature type="non-terminal residue" evidence="2">
    <location>
        <position position="72"/>
    </location>
</feature>
<protein>
    <submittedName>
        <fullName evidence="2">Uncharacterized protein</fullName>
    </submittedName>
</protein>
<gene>
    <name evidence="2" type="ORF">AVDCRST_MAG49-2883</name>
</gene>
<accession>A0A6J4UR97</accession>
<feature type="compositionally biased region" description="Basic residues" evidence="1">
    <location>
        <begin position="1"/>
        <end position="30"/>
    </location>
</feature>
<dbReference type="AlphaFoldDB" id="A0A6J4UR97"/>
<sequence length="72" mass="8227">CPSRPWSRRRHPGERPRVARHGGPRRRRGAHVSSVAARRSQRATWAAMTVPRRGARRVEDPDPRAAEATSRR</sequence>